<sequence>MDHTVLDDGAGTGRPADLPGGGIGVSCLR</sequence>
<accession>A0A2T0NAC4</accession>
<dbReference type="Proteomes" id="UP000238312">
    <property type="component" value="Unassembled WGS sequence"/>
</dbReference>
<name>A0A2T0NAC4_9ACTN</name>
<proteinExistence type="predicted"/>
<feature type="region of interest" description="Disordered" evidence="1">
    <location>
        <begin position="1"/>
        <end position="29"/>
    </location>
</feature>
<dbReference type="EMBL" id="PVNG01000001">
    <property type="protein sequence ID" value="PRX69954.1"/>
    <property type="molecule type" value="Genomic_DNA"/>
</dbReference>
<gene>
    <name evidence="2" type="ORF">B0I32_10138</name>
</gene>
<evidence type="ECO:0000313" key="3">
    <source>
        <dbReference type="Proteomes" id="UP000238312"/>
    </source>
</evidence>
<evidence type="ECO:0000313" key="2">
    <source>
        <dbReference type="EMBL" id="PRX69954.1"/>
    </source>
</evidence>
<dbReference type="AlphaFoldDB" id="A0A2T0NAC4"/>
<organism evidence="2 3">
    <name type="scientific">Nonomuraea fuscirosea</name>
    <dbReference type="NCBI Taxonomy" id="1291556"/>
    <lineage>
        <taxon>Bacteria</taxon>
        <taxon>Bacillati</taxon>
        <taxon>Actinomycetota</taxon>
        <taxon>Actinomycetes</taxon>
        <taxon>Streptosporangiales</taxon>
        <taxon>Streptosporangiaceae</taxon>
        <taxon>Nonomuraea</taxon>
    </lineage>
</organism>
<reference evidence="2 3" key="1">
    <citation type="submission" date="2018-03" db="EMBL/GenBank/DDBJ databases">
        <title>Genomic Encyclopedia of Type Strains, Phase III (KMG-III): the genomes of soil and plant-associated and newly described type strains.</title>
        <authorList>
            <person name="Whitman W."/>
        </authorList>
    </citation>
    <scope>NUCLEOTIDE SEQUENCE [LARGE SCALE GENOMIC DNA]</scope>
    <source>
        <strain evidence="2 3">CGMCC 4.7104</strain>
    </source>
</reference>
<feature type="compositionally biased region" description="Gly residues" evidence="1">
    <location>
        <begin position="19"/>
        <end position="29"/>
    </location>
</feature>
<comment type="caution">
    <text evidence="2">The sequence shown here is derived from an EMBL/GenBank/DDBJ whole genome shotgun (WGS) entry which is preliminary data.</text>
</comment>
<keyword evidence="3" id="KW-1185">Reference proteome</keyword>
<protein>
    <submittedName>
        <fullName evidence="2">Uncharacterized protein</fullName>
    </submittedName>
</protein>
<evidence type="ECO:0000256" key="1">
    <source>
        <dbReference type="SAM" id="MobiDB-lite"/>
    </source>
</evidence>